<dbReference type="Proteomes" id="UP001185092">
    <property type="component" value="Unassembled WGS sequence"/>
</dbReference>
<dbReference type="InterPro" id="IPR023606">
    <property type="entry name" value="CoA-Trfase_III_dom_1_sf"/>
</dbReference>
<evidence type="ECO:0000313" key="1">
    <source>
        <dbReference type="EMBL" id="MDR6241095.1"/>
    </source>
</evidence>
<dbReference type="GO" id="GO:0003824">
    <property type="term" value="F:catalytic activity"/>
    <property type="evidence" value="ECO:0007669"/>
    <property type="project" value="InterPro"/>
</dbReference>
<organism evidence="1 2">
    <name type="scientific">Aureibacter tunicatorum</name>
    <dbReference type="NCBI Taxonomy" id="866807"/>
    <lineage>
        <taxon>Bacteria</taxon>
        <taxon>Pseudomonadati</taxon>
        <taxon>Bacteroidota</taxon>
        <taxon>Cytophagia</taxon>
        <taxon>Cytophagales</taxon>
        <taxon>Persicobacteraceae</taxon>
        <taxon>Aureibacter</taxon>
    </lineage>
</organism>
<dbReference type="Gene3D" id="3.40.50.10540">
    <property type="entry name" value="Crotonobetainyl-coa:carnitine coa-transferase, domain 1"/>
    <property type="match status" value="2"/>
</dbReference>
<dbReference type="EMBL" id="JAVDQD010000006">
    <property type="protein sequence ID" value="MDR6241095.1"/>
    <property type="molecule type" value="Genomic_DNA"/>
</dbReference>
<proteinExistence type="predicted"/>
<dbReference type="Pfam" id="PF02515">
    <property type="entry name" value="CoA_transf_3"/>
    <property type="match status" value="1"/>
</dbReference>
<dbReference type="PANTHER" id="PTHR48229">
    <property type="entry name" value="CAIB/BAIF FAMILY ENZYME (AFU_ORTHOLOGUE AFUA_1G05360)-RELATED"/>
    <property type="match status" value="1"/>
</dbReference>
<sequence length="471" mass="52800">MGKFNIKEHFEAFCKEIGMNSHSAGVKSLVFKGEDPVLPDKLRLGAIYAIPAAAQATQIADIWHIRTGRSQDIEVDLAQGAPMISDIPFTTLNGRPYFNQFVTTPNGYNCPFFYKFYPTKDKRLFVPVGFYPHMERAWSEFLNCPATDEAVKNAIKEWNAEELQEACNAIGLVGSYVRTKDEWYNTKLGKELQQVPVVKITKIADGVPIPWTEHPSRPLSGIRVLGDTHEIMAPIITHTLANQGADGLQVSDPNEYWHEFVYMNCLPGVRQAYIDLEDDQDKQTFHNLAMHADVFVENFRTQGKIAQQNFVENKLVPGHRGLIYVKAHGYSYDGMTWNDRGCFDPLAIPCTGVAALEGTLEQPKYSFGNLLNDGISGLCAVPGILEALKRRATEGGSYKVEVSLCKTSMWCMDLGAFEKTPDVSMPHPRMLEINGNVGKMIRPSSAIFYSETEDRWSHGISYRGADKAEWK</sequence>
<protein>
    <submittedName>
        <fullName evidence="1">Crotonobetainyl-CoA:carnitine CoA-transferase CaiB-like acyl-CoA transferase</fullName>
    </submittedName>
</protein>
<comment type="caution">
    <text evidence="1">The sequence shown here is derived from an EMBL/GenBank/DDBJ whole genome shotgun (WGS) entry which is preliminary data.</text>
</comment>
<dbReference type="RefSeq" id="WP_309941623.1">
    <property type="nucleotide sequence ID" value="NZ_AP025305.1"/>
</dbReference>
<gene>
    <name evidence="1" type="ORF">HNQ88_004171</name>
</gene>
<dbReference type="PANTHER" id="PTHR48229:SF1">
    <property type="entry name" value="ALPHA METHYLACYL-COA RACEMASE-RELATED"/>
    <property type="match status" value="1"/>
</dbReference>
<accession>A0AAE3XSC5</accession>
<dbReference type="InterPro" id="IPR044855">
    <property type="entry name" value="CoA-Trfase_III_dom3_sf"/>
</dbReference>
<dbReference type="InterPro" id="IPR052985">
    <property type="entry name" value="CoA-trans_III_biosynth/detox"/>
</dbReference>
<reference evidence="1" key="1">
    <citation type="submission" date="2023-07" db="EMBL/GenBank/DDBJ databases">
        <title>Genomic Encyclopedia of Type Strains, Phase IV (KMG-IV): sequencing the most valuable type-strain genomes for metagenomic binning, comparative biology and taxonomic classification.</title>
        <authorList>
            <person name="Goeker M."/>
        </authorList>
    </citation>
    <scope>NUCLEOTIDE SEQUENCE</scope>
    <source>
        <strain evidence="1">DSM 26174</strain>
    </source>
</reference>
<dbReference type="SUPFAM" id="SSF89796">
    <property type="entry name" value="CoA-transferase family III (CaiB/BaiF)"/>
    <property type="match status" value="2"/>
</dbReference>
<dbReference type="InterPro" id="IPR003673">
    <property type="entry name" value="CoA-Trfase_fam_III"/>
</dbReference>
<dbReference type="AlphaFoldDB" id="A0AAE3XSC5"/>
<keyword evidence="2" id="KW-1185">Reference proteome</keyword>
<name>A0AAE3XSC5_9BACT</name>
<evidence type="ECO:0000313" key="2">
    <source>
        <dbReference type="Proteomes" id="UP001185092"/>
    </source>
</evidence>
<dbReference type="Gene3D" id="3.30.1540.10">
    <property type="entry name" value="formyl-coa transferase, domain 3"/>
    <property type="match status" value="1"/>
</dbReference>